<organism evidence="3 4">
    <name type="scientific">Humidesulfovibrio mexicanus</name>
    <dbReference type="NCBI Taxonomy" id="147047"/>
    <lineage>
        <taxon>Bacteria</taxon>
        <taxon>Pseudomonadati</taxon>
        <taxon>Thermodesulfobacteriota</taxon>
        <taxon>Desulfovibrionia</taxon>
        <taxon>Desulfovibrionales</taxon>
        <taxon>Desulfovibrionaceae</taxon>
        <taxon>Humidesulfovibrio</taxon>
    </lineage>
</organism>
<accession>A0A239AJT4</accession>
<dbReference type="GO" id="GO:0016787">
    <property type="term" value="F:hydrolase activity"/>
    <property type="evidence" value="ECO:0007669"/>
    <property type="project" value="UniProtKB-KW"/>
</dbReference>
<dbReference type="InterPro" id="IPR013422">
    <property type="entry name" value="CRISPR-assoc_prot_Cas5_N"/>
</dbReference>
<dbReference type="AlphaFoldDB" id="A0A239AJT4"/>
<dbReference type="InterPro" id="IPR021124">
    <property type="entry name" value="CRISPR-assoc_prot_Cas5"/>
</dbReference>
<keyword evidence="2" id="KW-0378">Hydrolase</keyword>
<dbReference type="PIRSF" id="PIRSF029950">
    <property type="entry name" value="Cas_CT1134"/>
    <property type="match status" value="1"/>
</dbReference>
<name>A0A239AJT4_9BACT</name>
<gene>
    <name evidence="3" type="ORF">SAMN04488503_2041</name>
</gene>
<protein>
    <recommendedName>
        <fullName evidence="2">pre-crRNA processing endonuclease</fullName>
        <ecNumber evidence="2">3.1.-.-</ecNumber>
    </recommendedName>
</protein>
<evidence type="ECO:0000256" key="2">
    <source>
        <dbReference type="PIRNR" id="PIRNR029950"/>
    </source>
</evidence>
<dbReference type="Proteomes" id="UP000198324">
    <property type="component" value="Unassembled WGS sequence"/>
</dbReference>
<keyword evidence="1 2" id="KW-0051">Antiviral defense</keyword>
<dbReference type="NCBIfam" id="TIGR01876">
    <property type="entry name" value="cas_Cas5d"/>
    <property type="match status" value="1"/>
</dbReference>
<dbReference type="GO" id="GO:0004519">
    <property type="term" value="F:endonuclease activity"/>
    <property type="evidence" value="ECO:0007669"/>
    <property type="project" value="UniProtKB-UniRule"/>
</dbReference>
<dbReference type="InterPro" id="IPR010155">
    <property type="entry name" value="CRISPR-assoc_prot_Cas5d"/>
</dbReference>
<keyword evidence="2" id="KW-0694">RNA-binding</keyword>
<sequence>MSYGIRLRVWGDYACFTRPEMKVERVSYDVMTPSAARGVLEAIYWKPAIRWVVERIRVLRPIRFDTIRRNELAGKLPLGNVRLAMKDGRAAVSTFIEEDRQQRAALVLRDVEYVIEARFDFAGDEDRNTAKHKDMFERRAAKGQCFHRPYLGCREFPAMFEPAPEPLPAPPASLLGERDLGWMLHDIDFGGGMTPRFFRPIMKDGVIEVPTPDWLEPPKAQAGPATGKGAA</sequence>
<keyword evidence="2" id="KW-0255">Endonuclease</keyword>
<keyword evidence="2" id="KW-0540">Nuclease</keyword>
<dbReference type="Pfam" id="PF09704">
    <property type="entry name" value="Cas_Cas5d"/>
    <property type="match status" value="1"/>
</dbReference>
<dbReference type="OrthoDB" id="5621871at2"/>
<dbReference type="EMBL" id="FZOC01000004">
    <property type="protein sequence ID" value="SNR95936.1"/>
    <property type="molecule type" value="Genomic_DNA"/>
</dbReference>
<reference evidence="3 4" key="1">
    <citation type="submission" date="2017-06" db="EMBL/GenBank/DDBJ databases">
        <authorList>
            <person name="Kim H.J."/>
            <person name="Triplett B.A."/>
        </authorList>
    </citation>
    <scope>NUCLEOTIDE SEQUENCE [LARGE SCALE GENOMIC DNA]</scope>
    <source>
        <strain evidence="3 4">DSM 13116</strain>
    </source>
</reference>
<dbReference type="Gene3D" id="3.30.70.2660">
    <property type="match status" value="1"/>
</dbReference>
<dbReference type="GO" id="GO:0051607">
    <property type="term" value="P:defense response to virus"/>
    <property type="evidence" value="ECO:0007669"/>
    <property type="project" value="UniProtKB-UniRule"/>
</dbReference>
<dbReference type="NCBIfam" id="TIGR02593">
    <property type="entry name" value="CRISPR_cas5"/>
    <property type="match status" value="1"/>
</dbReference>
<evidence type="ECO:0000256" key="1">
    <source>
        <dbReference type="ARBA" id="ARBA00023118"/>
    </source>
</evidence>
<dbReference type="CDD" id="cd09752">
    <property type="entry name" value="Cas5_I-C"/>
    <property type="match status" value="1"/>
</dbReference>
<dbReference type="GO" id="GO:0043571">
    <property type="term" value="P:maintenance of CRISPR repeat elements"/>
    <property type="evidence" value="ECO:0007669"/>
    <property type="project" value="UniProtKB-UniRule"/>
</dbReference>
<comment type="similarity">
    <text evidence="2">Belongs to the CRISPR-associated protein Cas5 family. Subtype I-C/Dvulg subfamily.</text>
</comment>
<comment type="function">
    <text evidence="2">CRISPR (clustered regularly interspaced short palindromic repeat) is an adaptive immune system that provides protection against mobile genetic elements (viruses, transposable elements and conjugative plasmids). CRISPR clusters contain spacers, sequences complementary to antecedent mobile elements, and target invading nucleic acids. CRISPR clusters are transcribed and processed into CRISPR RNA (crRNA).</text>
</comment>
<dbReference type="GO" id="GO:0003723">
    <property type="term" value="F:RNA binding"/>
    <property type="evidence" value="ECO:0007669"/>
    <property type="project" value="UniProtKB-UniRule"/>
</dbReference>
<dbReference type="EC" id="3.1.-.-" evidence="2"/>
<keyword evidence="4" id="KW-1185">Reference proteome</keyword>
<evidence type="ECO:0000313" key="4">
    <source>
        <dbReference type="Proteomes" id="UP000198324"/>
    </source>
</evidence>
<dbReference type="RefSeq" id="WP_089274273.1">
    <property type="nucleotide sequence ID" value="NZ_FZOC01000004.1"/>
</dbReference>
<evidence type="ECO:0000313" key="3">
    <source>
        <dbReference type="EMBL" id="SNR95936.1"/>
    </source>
</evidence>
<proteinExistence type="inferred from homology"/>